<name>A0A540X8H9_9BACT</name>
<evidence type="ECO:0000256" key="2">
    <source>
        <dbReference type="ARBA" id="ARBA00022603"/>
    </source>
</evidence>
<dbReference type="GO" id="GO:0032259">
    <property type="term" value="P:methylation"/>
    <property type="evidence" value="ECO:0007669"/>
    <property type="project" value="UniProtKB-KW"/>
</dbReference>
<keyword evidence="4" id="KW-0949">S-adenosyl-L-methionine</keyword>
<proteinExistence type="predicted"/>
<sequence length="346" mass="39524">MSPPPSIERFPATRYQGSKLKVLGWLWEQLQSLEFDSVVDLFGGTGSVSYLFKVQGKQVHYNDCLRSNHLIGKALIENPSTRFERDDVSALLARRQRTYGDFIARTFGGIYYPDDENQLLDVLAQNLAELPGDYKQALAYHAVFQACIAKRPYNLFHRANLYMREASVERSFGNKATWDRPFADHIAKAASAASDAIFDNGRANVATCGDAVRLEGQADLAYLDPPYISAKGVGVDYLGFYHFMEGLTEYSNWPERFDARYKHKPYRRVETPWASPARIASAFEAVFERWRDSILVVSYRSDGVPSVEELKRMLQRHKRKVTMRARDYQYALSTNQTSREVLLIAE</sequence>
<keyword evidence="2 6" id="KW-0489">Methyltransferase</keyword>
<accession>A0A540X8H9</accession>
<keyword evidence="3 6" id="KW-0808">Transferase</keyword>
<dbReference type="InterPro" id="IPR029063">
    <property type="entry name" value="SAM-dependent_MTases_sf"/>
</dbReference>
<comment type="caution">
    <text evidence="6">The sequence shown here is derived from an EMBL/GenBank/DDBJ whole genome shotgun (WGS) entry which is preliminary data.</text>
</comment>
<dbReference type="OrthoDB" id="9805629at2"/>
<dbReference type="GO" id="GO:0003676">
    <property type="term" value="F:nucleic acid binding"/>
    <property type="evidence" value="ECO:0007669"/>
    <property type="project" value="InterPro"/>
</dbReference>
<evidence type="ECO:0000256" key="5">
    <source>
        <dbReference type="ARBA" id="ARBA00047942"/>
    </source>
</evidence>
<dbReference type="InterPro" id="IPR012327">
    <property type="entry name" value="MeTrfase_D12"/>
</dbReference>
<keyword evidence="7" id="KW-1185">Reference proteome</keyword>
<dbReference type="PRINTS" id="PR00505">
    <property type="entry name" value="D12N6MTFRASE"/>
</dbReference>
<dbReference type="AlphaFoldDB" id="A0A540X8H9"/>
<dbReference type="InterPro" id="IPR002052">
    <property type="entry name" value="DNA_methylase_N6_adenine_CS"/>
</dbReference>
<dbReference type="PROSITE" id="PS00092">
    <property type="entry name" value="N6_MTASE"/>
    <property type="match status" value="1"/>
</dbReference>
<protein>
    <recommendedName>
        <fullName evidence="1">site-specific DNA-methyltransferase (adenine-specific)</fullName>
        <ecNumber evidence="1">2.1.1.72</ecNumber>
    </recommendedName>
</protein>
<dbReference type="GO" id="GO:0009307">
    <property type="term" value="P:DNA restriction-modification system"/>
    <property type="evidence" value="ECO:0007669"/>
    <property type="project" value="InterPro"/>
</dbReference>
<evidence type="ECO:0000256" key="3">
    <source>
        <dbReference type="ARBA" id="ARBA00022679"/>
    </source>
</evidence>
<dbReference type="SUPFAM" id="SSF53335">
    <property type="entry name" value="S-adenosyl-L-methionine-dependent methyltransferases"/>
    <property type="match status" value="1"/>
</dbReference>
<dbReference type="RefSeq" id="WP_141640817.1">
    <property type="nucleotide sequence ID" value="NZ_VIFM01000006.1"/>
</dbReference>
<evidence type="ECO:0000256" key="1">
    <source>
        <dbReference type="ARBA" id="ARBA00011900"/>
    </source>
</evidence>
<dbReference type="EMBL" id="VIFM01000006">
    <property type="protein sequence ID" value="TQF17547.1"/>
    <property type="molecule type" value="Genomic_DNA"/>
</dbReference>
<dbReference type="Proteomes" id="UP000315369">
    <property type="component" value="Unassembled WGS sequence"/>
</dbReference>
<evidence type="ECO:0000313" key="6">
    <source>
        <dbReference type="EMBL" id="TQF17547.1"/>
    </source>
</evidence>
<evidence type="ECO:0000256" key="4">
    <source>
        <dbReference type="ARBA" id="ARBA00022691"/>
    </source>
</evidence>
<organism evidence="6 7">
    <name type="scientific">Myxococcus llanfairpwllgwyngyllgogerychwyrndrobwllllantysiliogogogochensis</name>
    <dbReference type="NCBI Taxonomy" id="2590453"/>
    <lineage>
        <taxon>Bacteria</taxon>
        <taxon>Pseudomonadati</taxon>
        <taxon>Myxococcota</taxon>
        <taxon>Myxococcia</taxon>
        <taxon>Myxococcales</taxon>
        <taxon>Cystobacterineae</taxon>
        <taxon>Myxococcaceae</taxon>
        <taxon>Myxococcus</taxon>
    </lineage>
</organism>
<dbReference type="EC" id="2.1.1.72" evidence="1"/>
<comment type="catalytic activity">
    <reaction evidence="5">
        <text>a 2'-deoxyadenosine in DNA + S-adenosyl-L-methionine = an N(6)-methyl-2'-deoxyadenosine in DNA + S-adenosyl-L-homocysteine + H(+)</text>
        <dbReference type="Rhea" id="RHEA:15197"/>
        <dbReference type="Rhea" id="RHEA-COMP:12418"/>
        <dbReference type="Rhea" id="RHEA-COMP:12419"/>
        <dbReference type="ChEBI" id="CHEBI:15378"/>
        <dbReference type="ChEBI" id="CHEBI:57856"/>
        <dbReference type="ChEBI" id="CHEBI:59789"/>
        <dbReference type="ChEBI" id="CHEBI:90615"/>
        <dbReference type="ChEBI" id="CHEBI:90616"/>
        <dbReference type="EC" id="2.1.1.72"/>
    </reaction>
</comment>
<reference evidence="6 7" key="1">
    <citation type="submission" date="2019-06" db="EMBL/GenBank/DDBJ databases">
        <authorList>
            <person name="Livingstone P."/>
            <person name="Whitworth D."/>
        </authorList>
    </citation>
    <scope>NUCLEOTIDE SEQUENCE [LARGE SCALE GENOMIC DNA]</scope>
    <source>
        <strain evidence="6 7">AM401</strain>
    </source>
</reference>
<gene>
    <name evidence="6" type="ORF">FJV41_02770</name>
</gene>
<dbReference type="Pfam" id="PF02086">
    <property type="entry name" value="MethyltransfD12"/>
    <property type="match status" value="1"/>
</dbReference>
<evidence type="ECO:0000313" key="7">
    <source>
        <dbReference type="Proteomes" id="UP000315369"/>
    </source>
</evidence>
<dbReference type="GO" id="GO:0009007">
    <property type="term" value="F:site-specific DNA-methyltransferase (adenine-specific) activity"/>
    <property type="evidence" value="ECO:0007669"/>
    <property type="project" value="UniProtKB-EC"/>
</dbReference>